<keyword evidence="1" id="KW-0723">Serine/threonine-protein kinase</keyword>
<dbReference type="SUPFAM" id="SSF55874">
    <property type="entry name" value="ATPase domain of HSP90 chaperone/DNA topoisomerase II/histidine kinase"/>
    <property type="match status" value="1"/>
</dbReference>
<evidence type="ECO:0000313" key="4">
    <source>
        <dbReference type="Proteomes" id="UP000525686"/>
    </source>
</evidence>
<keyword evidence="3" id="KW-0547">Nucleotide-binding</keyword>
<dbReference type="Gene3D" id="3.30.565.10">
    <property type="entry name" value="Histidine kinase-like ATPase, C-terminal domain"/>
    <property type="match status" value="1"/>
</dbReference>
<dbReference type="PANTHER" id="PTHR35526:SF3">
    <property type="entry name" value="ANTI-SIGMA-F FACTOR RSBW"/>
    <property type="match status" value="1"/>
</dbReference>
<evidence type="ECO:0000259" key="2">
    <source>
        <dbReference type="Pfam" id="PF13581"/>
    </source>
</evidence>
<protein>
    <submittedName>
        <fullName evidence="3">ATP-binding protein</fullName>
    </submittedName>
</protein>
<dbReference type="EMBL" id="JABJWZ010000131">
    <property type="protein sequence ID" value="MBB1254687.1"/>
    <property type="molecule type" value="Genomic_DNA"/>
</dbReference>
<proteinExistence type="predicted"/>
<evidence type="ECO:0000256" key="1">
    <source>
        <dbReference type="ARBA" id="ARBA00022527"/>
    </source>
</evidence>
<keyword evidence="3" id="KW-0067">ATP-binding</keyword>
<dbReference type="AlphaFoldDB" id="A0A7W3WLQ4"/>
<reference evidence="4" key="1">
    <citation type="submission" date="2020-05" db="EMBL/GenBank/DDBJ databases">
        <title>Classification of alakaliphilic streptomycetes isolated from an alkaline soil next to Lonar Crater, India and a proposal for the recognition of Streptomyces alkaliterrae sp. nov.</title>
        <authorList>
            <person name="Golinska P."/>
        </authorList>
    </citation>
    <scope>NUCLEOTIDE SEQUENCE [LARGE SCALE GENOMIC DNA]</scope>
    <source>
        <strain evidence="4">OF3</strain>
    </source>
</reference>
<dbReference type="InterPro" id="IPR050267">
    <property type="entry name" value="Anti-sigma-factor_SerPK"/>
</dbReference>
<dbReference type="Proteomes" id="UP000525686">
    <property type="component" value="Unassembled WGS sequence"/>
</dbReference>
<name>A0A7W3WLQ4_9ACTN</name>
<evidence type="ECO:0000313" key="3">
    <source>
        <dbReference type="EMBL" id="MBB1254687.1"/>
    </source>
</evidence>
<dbReference type="CDD" id="cd16936">
    <property type="entry name" value="HATPase_RsbW-like"/>
    <property type="match status" value="1"/>
</dbReference>
<organism evidence="3 4">
    <name type="scientific">Streptomyces alkaliterrae</name>
    <dbReference type="NCBI Taxonomy" id="2213162"/>
    <lineage>
        <taxon>Bacteria</taxon>
        <taxon>Bacillati</taxon>
        <taxon>Actinomycetota</taxon>
        <taxon>Actinomycetes</taxon>
        <taxon>Kitasatosporales</taxon>
        <taxon>Streptomycetaceae</taxon>
        <taxon>Streptomyces</taxon>
    </lineage>
</organism>
<dbReference type="InterPro" id="IPR003594">
    <property type="entry name" value="HATPase_dom"/>
</dbReference>
<feature type="domain" description="Histidine kinase/HSP90-like ATPase" evidence="2">
    <location>
        <begin position="35"/>
        <end position="149"/>
    </location>
</feature>
<comment type="caution">
    <text evidence="3">The sequence shown here is derived from an EMBL/GenBank/DDBJ whole genome shotgun (WGS) entry which is preliminary data.</text>
</comment>
<keyword evidence="1" id="KW-0808">Transferase</keyword>
<dbReference type="PANTHER" id="PTHR35526">
    <property type="entry name" value="ANTI-SIGMA-F FACTOR RSBW-RELATED"/>
    <property type="match status" value="1"/>
</dbReference>
<dbReference type="GO" id="GO:0005524">
    <property type="term" value="F:ATP binding"/>
    <property type="evidence" value="ECO:0007669"/>
    <property type="project" value="UniProtKB-KW"/>
</dbReference>
<dbReference type="Pfam" id="PF13581">
    <property type="entry name" value="HATPase_c_2"/>
    <property type="match status" value="1"/>
</dbReference>
<sequence length="169" mass="17844">MHEAQPHAGPTALTPQASCGFYLVHHDAGFALHMNASQEHLHQMRAVVYKTVAGAGIGEEIAESARLVASELVGNAVRLCGPWAPVVVQVYPHEDHVLVQVHDPEPAALPERRDQAPDSADAEAGRGLWILDALAPGWTVQSTPVGKQIICALPAPAPLDLNHSCPGGC</sequence>
<keyword evidence="1" id="KW-0418">Kinase</keyword>
<accession>A0A7W3WLQ4</accession>
<dbReference type="GO" id="GO:0004674">
    <property type="term" value="F:protein serine/threonine kinase activity"/>
    <property type="evidence" value="ECO:0007669"/>
    <property type="project" value="UniProtKB-KW"/>
</dbReference>
<dbReference type="RefSeq" id="WP_181354646.1">
    <property type="nucleotide sequence ID" value="NZ_JABJWZ010000131.1"/>
</dbReference>
<dbReference type="InterPro" id="IPR036890">
    <property type="entry name" value="HATPase_C_sf"/>
</dbReference>
<gene>
    <name evidence="3" type="ORF">H3146_15135</name>
</gene>